<evidence type="ECO:0000313" key="3">
    <source>
        <dbReference type="EMBL" id="AEB09086.1"/>
    </source>
</evidence>
<gene>
    <name evidence="3" type="ordered locus">Desac_1225</name>
</gene>
<reference evidence="3 4" key="1">
    <citation type="journal article" date="2011" name="Stand. Genomic Sci.">
        <title>Complete genome sequence of the acetate-degrading sulfate reducer Desulfobacca acetoxidans type strain (ASRB2).</title>
        <authorList>
            <person name="Goker M."/>
            <person name="Teshima H."/>
            <person name="Lapidus A."/>
            <person name="Nolan M."/>
            <person name="Lucas S."/>
            <person name="Hammon N."/>
            <person name="Deshpande S."/>
            <person name="Cheng J.F."/>
            <person name="Tapia R."/>
            <person name="Han C."/>
            <person name="Goodwin L."/>
            <person name="Pitluck S."/>
            <person name="Huntemann M."/>
            <person name="Liolios K."/>
            <person name="Ivanova N."/>
            <person name="Pagani I."/>
            <person name="Mavromatis K."/>
            <person name="Ovchinikova G."/>
            <person name="Pati A."/>
            <person name="Chen A."/>
            <person name="Palaniappan K."/>
            <person name="Land M."/>
            <person name="Hauser L."/>
            <person name="Brambilla E.M."/>
            <person name="Rohde M."/>
            <person name="Spring S."/>
            <person name="Detter J.C."/>
            <person name="Woyke T."/>
            <person name="Bristow J."/>
            <person name="Eisen J.A."/>
            <person name="Markowitz V."/>
            <person name="Hugenholtz P."/>
            <person name="Kyrpides N.C."/>
            <person name="Klenk H.P."/>
        </authorList>
    </citation>
    <scope>NUCLEOTIDE SEQUENCE [LARGE SCALE GENOMIC DNA]</scope>
    <source>
        <strain evidence="4">ATCC 700848 / DSM 11109 / ASRB2</strain>
    </source>
</reference>
<sequence length="102" mass="11420">MESVVSATQARIHLGKLIRQVLAGEVVVIEHIGKPAVVVLSVEEYTKLKAKRQRGWRETLEKIFQLNARIQARPGGTLPLTPPAEIIQEIREERDAQLNSVC</sequence>
<proteinExistence type="inferred from homology"/>
<evidence type="ECO:0000256" key="1">
    <source>
        <dbReference type="ARBA" id="ARBA00009981"/>
    </source>
</evidence>
<keyword evidence="4" id="KW-1185">Reference proteome</keyword>
<organism evidence="3 4">
    <name type="scientific">Desulfobacca acetoxidans (strain ATCC 700848 / DSM 11109 / ASRB2)</name>
    <dbReference type="NCBI Taxonomy" id="880072"/>
    <lineage>
        <taxon>Bacteria</taxon>
        <taxon>Pseudomonadati</taxon>
        <taxon>Thermodesulfobacteriota</taxon>
        <taxon>Desulfobaccia</taxon>
        <taxon>Desulfobaccales</taxon>
        <taxon>Desulfobaccaceae</taxon>
        <taxon>Desulfobacca</taxon>
    </lineage>
</organism>
<name>F2NHH0_DESAR</name>
<reference evidence="4" key="2">
    <citation type="submission" date="2011-03" db="EMBL/GenBank/DDBJ databases">
        <title>The complete genome of Desulfobacca acetoxidans DSM 11109.</title>
        <authorList>
            <consortium name="US DOE Joint Genome Institute (JGI-PGF)"/>
            <person name="Lucas S."/>
            <person name="Copeland A."/>
            <person name="Lapidus A."/>
            <person name="Bruce D."/>
            <person name="Goodwin L."/>
            <person name="Pitluck S."/>
            <person name="Peters L."/>
            <person name="Kyrpides N."/>
            <person name="Mavromatis K."/>
            <person name="Ivanova N."/>
            <person name="Ovchinnikova G."/>
            <person name="Teshima H."/>
            <person name="Detter J.C."/>
            <person name="Han C."/>
            <person name="Land M."/>
            <person name="Hauser L."/>
            <person name="Markowitz V."/>
            <person name="Cheng J.-F."/>
            <person name="Hugenholtz P."/>
            <person name="Woyke T."/>
            <person name="Wu D."/>
            <person name="Spring S."/>
            <person name="Schueler E."/>
            <person name="Brambilla E."/>
            <person name="Klenk H.-P."/>
            <person name="Eisen J.A."/>
        </authorList>
    </citation>
    <scope>NUCLEOTIDE SEQUENCE [LARGE SCALE GENOMIC DNA]</scope>
    <source>
        <strain evidence="4">ATCC 700848 / DSM 11109 / ASRB2</strain>
    </source>
</reference>
<dbReference type="InterPro" id="IPR036165">
    <property type="entry name" value="YefM-like_sf"/>
</dbReference>
<comment type="function">
    <text evidence="2">Antitoxin component of a type II toxin-antitoxin (TA) system.</text>
</comment>
<protein>
    <recommendedName>
        <fullName evidence="2">Antitoxin</fullName>
    </recommendedName>
</protein>
<dbReference type="InterPro" id="IPR006442">
    <property type="entry name" value="Antitoxin_Phd/YefM"/>
</dbReference>
<dbReference type="HOGENOM" id="CLU_179153_0_0_7"/>
<dbReference type="AlphaFoldDB" id="F2NHH0"/>
<dbReference type="OrthoDB" id="5422784at2"/>
<dbReference type="Proteomes" id="UP000000483">
    <property type="component" value="Chromosome"/>
</dbReference>
<dbReference type="KEGG" id="dao:Desac_1225"/>
<dbReference type="SUPFAM" id="SSF143120">
    <property type="entry name" value="YefM-like"/>
    <property type="match status" value="1"/>
</dbReference>
<evidence type="ECO:0000313" key="4">
    <source>
        <dbReference type="Proteomes" id="UP000000483"/>
    </source>
</evidence>
<dbReference type="EMBL" id="CP002629">
    <property type="protein sequence ID" value="AEB09086.1"/>
    <property type="molecule type" value="Genomic_DNA"/>
</dbReference>
<evidence type="ECO:0000256" key="2">
    <source>
        <dbReference type="RuleBase" id="RU362080"/>
    </source>
</evidence>
<accession>F2NHH0</accession>
<dbReference type="RefSeq" id="WP_013706198.1">
    <property type="nucleotide sequence ID" value="NC_015388.1"/>
</dbReference>
<dbReference type="Pfam" id="PF02604">
    <property type="entry name" value="PhdYeFM_antitox"/>
    <property type="match status" value="1"/>
</dbReference>
<dbReference type="Gene3D" id="3.40.1620.10">
    <property type="entry name" value="YefM-like domain"/>
    <property type="match status" value="1"/>
</dbReference>
<dbReference type="eggNOG" id="COG2161">
    <property type="taxonomic scope" value="Bacteria"/>
</dbReference>
<comment type="similarity">
    <text evidence="1 2">Belongs to the phD/YefM antitoxin family.</text>
</comment>
<dbReference type="NCBIfam" id="TIGR01552">
    <property type="entry name" value="phd_fam"/>
    <property type="match status" value="1"/>
</dbReference>